<evidence type="ECO:0000256" key="6">
    <source>
        <dbReference type="ARBA" id="ARBA00048202"/>
    </source>
</evidence>
<accession>A0A382PR25</accession>
<dbReference type="PANTHER" id="PTHR10160">
    <property type="entry name" value="NAD(P) TRANSHYDROGENASE"/>
    <property type="match status" value="1"/>
</dbReference>
<dbReference type="InterPro" id="IPR007886">
    <property type="entry name" value="AlaDH/PNT_N"/>
</dbReference>
<sequence>MEHRVAATPGSVKDLIKSDIKVQVESQAGTRSFYSDQNYVDVGADIIHSASELFSQADVLIKVLPPSKEEVSLLKPGSILISFCQTTRDLETVKALTDRSVTGFSMHLIPRTTLAQKMDALSSQANIAGYKAVLMAATRLGVYMPLLMTAAGTIRPAKVLILGAGVAGLQAIATAKRLGAQVEAFDVRPDVKEQVESLGAKFIEVESESNDGVGEGGYAKDTSDEYKRRQQELIHEHISKSDVVITTALIPGKPAPVLIPTSMVDSMKPGSIIMDLAAENGGNCELTKKDEIIDYNQVTIDGTSNIPGTMPVHASELYAKNVAAFLTYMVKDGELNLDLQ</sequence>
<dbReference type="PROSITE" id="PS00837">
    <property type="entry name" value="ALADH_PNT_2"/>
    <property type="match status" value="1"/>
</dbReference>
<name>A0A382PR25_9ZZZZ</name>
<dbReference type="GO" id="GO:0008750">
    <property type="term" value="F:proton-translocating NAD(P)+ transhydrogenase activity"/>
    <property type="evidence" value="ECO:0007669"/>
    <property type="project" value="UniProtKB-EC"/>
</dbReference>
<dbReference type="InterPro" id="IPR007698">
    <property type="entry name" value="AlaDH/PNT_NAD(H)-bd"/>
</dbReference>
<dbReference type="SMART" id="SM01003">
    <property type="entry name" value="AlaDh_PNT_N"/>
    <property type="match status" value="1"/>
</dbReference>
<dbReference type="GO" id="GO:0016491">
    <property type="term" value="F:oxidoreductase activity"/>
    <property type="evidence" value="ECO:0007669"/>
    <property type="project" value="InterPro"/>
</dbReference>
<evidence type="ECO:0000259" key="8">
    <source>
        <dbReference type="SMART" id="SM01003"/>
    </source>
</evidence>
<protein>
    <recommendedName>
        <fullName evidence="1">proton-translocating NAD(P)(+) transhydrogenase</fullName>
        <ecNumber evidence="1">7.1.1.1</ecNumber>
    </recommendedName>
</protein>
<dbReference type="Gene3D" id="3.40.50.720">
    <property type="entry name" value="NAD(P)-binding Rossmann-like Domain"/>
    <property type="match status" value="2"/>
</dbReference>
<dbReference type="AlphaFoldDB" id="A0A382PR25"/>
<evidence type="ECO:0000256" key="4">
    <source>
        <dbReference type="ARBA" id="ARBA00022967"/>
    </source>
</evidence>
<dbReference type="PANTHER" id="PTHR10160:SF19">
    <property type="entry name" value="PROTON-TRANSLOCATING NAD(P)(+) TRANSHYDROGENASE"/>
    <property type="match status" value="1"/>
</dbReference>
<dbReference type="EC" id="7.1.1.1" evidence="1"/>
<organism evidence="9">
    <name type="scientific">marine metagenome</name>
    <dbReference type="NCBI Taxonomy" id="408172"/>
    <lineage>
        <taxon>unclassified sequences</taxon>
        <taxon>metagenomes</taxon>
        <taxon>ecological metagenomes</taxon>
    </lineage>
</organism>
<dbReference type="GO" id="GO:0005886">
    <property type="term" value="C:plasma membrane"/>
    <property type="evidence" value="ECO:0007669"/>
    <property type="project" value="TreeGrafter"/>
</dbReference>
<keyword evidence="3" id="KW-0521">NADP</keyword>
<dbReference type="InterPro" id="IPR008143">
    <property type="entry name" value="Ala_DH/PNT_CS2"/>
</dbReference>
<dbReference type="NCBIfam" id="NF006942">
    <property type="entry name" value="PRK09424.1"/>
    <property type="match status" value="1"/>
</dbReference>
<reference evidence="9" key="1">
    <citation type="submission" date="2018-05" db="EMBL/GenBank/DDBJ databases">
        <authorList>
            <person name="Lanie J.A."/>
            <person name="Ng W.-L."/>
            <person name="Kazmierczak K.M."/>
            <person name="Andrzejewski T.M."/>
            <person name="Davidsen T.M."/>
            <person name="Wayne K.J."/>
            <person name="Tettelin H."/>
            <person name="Glass J.I."/>
            <person name="Rusch D."/>
            <person name="Podicherti R."/>
            <person name="Tsui H.-C.T."/>
            <person name="Winkler M.E."/>
        </authorList>
    </citation>
    <scope>NUCLEOTIDE SEQUENCE</scope>
</reference>
<dbReference type="FunFam" id="3.40.50.720:FF:000188">
    <property type="entry name" value="NAD(P) transhydrogenase alpha subunit 1"/>
    <property type="match status" value="1"/>
</dbReference>
<feature type="non-terminal residue" evidence="9">
    <location>
        <position position="340"/>
    </location>
</feature>
<dbReference type="Pfam" id="PF05222">
    <property type="entry name" value="AlaDh_PNT_N"/>
    <property type="match status" value="1"/>
</dbReference>
<dbReference type="SMART" id="SM01002">
    <property type="entry name" value="AlaDh_PNT_C"/>
    <property type="match status" value="1"/>
</dbReference>
<evidence type="ECO:0000256" key="1">
    <source>
        <dbReference type="ARBA" id="ARBA00012943"/>
    </source>
</evidence>
<gene>
    <name evidence="9" type="ORF">METZ01_LOCUS328540</name>
</gene>
<evidence type="ECO:0000259" key="7">
    <source>
        <dbReference type="SMART" id="SM01002"/>
    </source>
</evidence>
<dbReference type="CDD" id="cd05304">
    <property type="entry name" value="Rubrum_tdh"/>
    <property type="match status" value="1"/>
</dbReference>
<evidence type="ECO:0000256" key="3">
    <source>
        <dbReference type="ARBA" id="ARBA00022857"/>
    </source>
</evidence>
<dbReference type="EMBL" id="UINC01109102">
    <property type="protein sequence ID" value="SVC75686.1"/>
    <property type="molecule type" value="Genomic_DNA"/>
</dbReference>
<feature type="domain" description="Alanine dehydrogenase/pyridine nucleotide transhydrogenase NAD(H)-binding" evidence="7">
    <location>
        <begin position="137"/>
        <end position="302"/>
    </location>
</feature>
<dbReference type="SUPFAM" id="SSF51735">
    <property type="entry name" value="NAD(P)-binding Rossmann-fold domains"/>
    <property type="match status" value="1"/>
</dbReference>
<keyword evidence="2" id="KW-0547">Nucleotide-binding</keyword>
<dbReference type="InterPro" id="IPR036291">
    <property type="entry name" value="NAD(P)-bd_dom_sf"/>
</dbReference>
<dbReference type="GO" id="GO:0050661">
    <property type="term" value="F:NADP binding"/>
    <property type="evidence" value="ECO:0007669"/>
    <property type="project" value="TreeGrafter"/>
</dbReference>
<keyword evidence="5" id="KW-0520">NAD</keyword>
<feature type="domain" description="Alanine dehydrogenase/pyridine nucleotide transhydrogenase N-terminal" evidence="8">
    <location>
        <begin position="2"/>
        <end position="128"/>
    </location>
</feature>
<keyword evidence="4" id="KW-1278">Translocase</keyword>
<evidence type="ECO:0000256" key="2">
    <source>
        <dbReference type="ARBA" id="ARBA00022741"/>
    </source>
</evidence>
<proteinExistence type="predicted"/>
<dbReference type="GO" id="GO:0006740">
    <property type="term" value="P:NADPH regeneration"/>
    <property type="evidence" value="ECO:0007669"/>
    <property type="project" value="TreeGrafter"/>
</dbReference>
<comment type="catalytic activity">
    <reaction evidence="6">
        <text>NAD(+) + NADPH + H(+)(in) = NADH + NADP(+) + H(+)(out)</text>
        <dbReference type="Rhea" id="RHEA:47992"/>
        <dbReference type="ChEBI" id="CHEBI:15378"/>
        <dbReference type="ChEBI" id="CHEBI:57540"/>
        <dbReference type="ChEBI" id="CHEBI:57783"/>
        <dbReference type="ChEBI" id="CHEBI:57945"/>
        <dbReference type="ChEBI" id="CHEBI:58349"/>
        <dbReference type="EC" id="7.1.1.1"/>
    </reaction>
</comment>
<evidence type="ECO:0000313" key="9">
    <source>
        <dbReference type="EMBL" id="SVC75686.1"/>
    </source>
</evidence>
<dbReference type="Pfam" id="PF01262">
    <property type="entry name" value="AlaDh_PNT_C"/>
    <property type="match status" value="1"/>
</dbReference>
<dbReference type="SUPFAM" id="SSF52283">
    <property type="entry name" value="Formate/glycerate dehydrogenase catalytic domain-like"/>
    <property type="match status" value="1"/>
</dbReference>
<evidence type="ECO:0000256" key="5">
    <source>
        <dbReference type="ARBA" id="ARBA00023027"/>
    </source>
</evidence>